<gene>
    <name evidence="2" type="ORF">F5891DRAFT_1181031</name>
</gene>
<protein>
    <submittedName>
        <fullName evidence="2">Uncharacterized protein</fullName>
    </submittedName>
</protein>
<feature type="compositionally biased region" description="Polar residues" evidence="1">
    <location>
        <begin position="47"/>
        <end position="68"/>
    </location>
</feature>
<evidence type="ECO:0000313" key="2">
    <source>
        <dbReference type="EMBL" id="KAG1908009.1"/>
    </source>
</evidence>
<feature type="region of interest" description="Disordered" evidence="1">
    <location>
        <begin position="1"/>
        <end position="68"/>
    </location>
</feature>
<dbReference type="Proteomes" id="UP001195769">
    <property type="component" value="Unassembled WGS sequence"/>
</dbReference>
<accession>A0AAD4HV54</accession>
<evidence type="ECO:0000256" key="1">
    <source>
        <dbReference type="SAM" id="MobiDB-lite"/>
    </source>
</evidence>
<organism evidence="2 3">
    <name type="scientific">Suillus fuscotomentosus</name>
    <dbReference type="NCBI Taxonomy" id="1912939"/>
    <lineage>
        <taxon>Eukaryota</taxon>
        <taxon>Fungi</taxon>
        <taxon>Dikarya</taxon>
        <taxon>Basidiomycota</taxon>
        <taxon>Agaricomycotina</taxon>
        <taxon>Agaricomycetes</taxon>
        <taxon>Agaricomycetidae</taxon>
        <taxon>Boletales</taxon>
        <taxon>Suillineae</taxon>
        <taxon>Suillaceae</taxon>
        <taxon>Suillus</taxon>
    </lineage>
</organism>
<keyword evidence="3" id="KW-1185">Reference proteome</keyword>
<name>A0AAD4HV54_9AGAM</name>
<proteinExistence type="predicted"/>
<dbReference type="RefSeq" id="XP_041233584.1">
    <property type="nucleotide sequence ID" value="XM_041366002.1"/>
</dbReference>
<feature type="compositionally biased region" description="Basic and acidic residues" evidence="1">
    <location>
        <begin position="18"/>
        <end position="29"/>
    </location>
</feature>
<dbReference type="GeneID" id="64660300"/>
<comment type="caution">
    <text evidence="2">The sequence shown here is derived from an EMBL/GenBank/DDBJ whole genome shotgun (WGS) entry which is preliminary data.</text>
</comment>
<reference evidence="2" key="1">
    <citation type="journal article" date="2020" name="New Phytol.">
        <title>Comparative genomics reveals dynamic genome evolution in host specialist ectomycorrhizal fungi.</title>
        <authorList>
            <person name="Lofgren L.A."/>
            <person name="Nguyen N.H."/>
            <person name="Vilgalys R."/>
            <person name="Ruytinx J."/>
            <person name="Liao H.L."/>
            <person name="Branco S."/>
            <person name="Kuo A."/>
            <person name="LaButti K."/>
            <person name="Lipzen A."/>
            <person name="Andreopoulos W."/>
            <person name="Pangilinan J."/>
            <person name="Riley R."/>
            <person name="Hundley H."/>
            <person name="Na H."/>
            <person name="Barry K."/>
            <person name="Grigoriev I.V."/>
            <person name="Stajich J.E."/>
            <person name="Kennedy P.G."/>
        </authorList>
    </citation>
    <scope>NUCLEOTIDE SEQUENCE</scope>
    <source>
        <strain evidence="2">FC203</strain>
    </source>
</reference>
<evidence type="ECO:0000313" key="3">
    <source>
        <dbReference type="Proteomes" id="UP001195769"/>
    </source>
</evidence>
<dbReference type="EMBL" id="JABBWK010000002">
    <property type="protein sequence ID" value="KAG1908009.1"/>
    <property type="molecule type" value="Genomic_DNA"/>
</dbReference>
<sequence>MLAWYRDPQPVQQDEPDHDPGIEENHFADCDTPEDIPGTAIDGPPSHLTSPTCDSPTISIPRSTATTP</sequence>
<dbReference type="AlphaFoldDB" id="A0AAD4HV54"/>